<organism evidence="1 2">
    <name type="scientific">Liparis tanakae</name>
    <name type="common">Tanaka's snailfish</name>
    <dbReference type="NCBI Taxonomy" id="230148"/>
    <lineage>
        <taxon>Eukaryota</taxon>
        <taxon>Metazoa</taxon>
        <taxon>Chordata</taxon>
        <taxon>Craniata</taxon>
        <taxon>Vertebrata</taxon>
        <taxon>Euteleostomi</taxon>
        <taxon>Actinopterygii</taxon>
        <taxon>Neopterygii</taxon>
        <taxon>Teleostei</taxon>
        <taxon>Neoteleostei</taxon>
        <taxon>Acanthomorphata</taxon>
        <taxon>Eupercaria</taxon>
        <taxon>Perciformes</taxon>
        <taxon>Cottioidei</taxon>
        <taxon>Cottales</taxon>
        <taxon>Liparidae</taxon>
        <taxon>Liparis</taxon>
    </lineage>
</organism>
<reference evidence="1 2" key="1">
    <citation type="submission" date="2019-03" db="EMBL/GenBank/DDBJ databases">
        <title>First draft genome of Liparis tanakae, snailfish: a comprehensive survey of snailfish specific genes.</title>
        <authorList>
            <person name="Kim W."/>
            <person name="Song I."/>
            <person name="Jeong J.-H."/>
            <person name="Kim D."/>
            <person name="Kim S."/>
            <person name="Ryu S."/>
            <person name="Song J.Y."/>
            <person name="Lee S.K."/>
        </authorList>
    </citation>
    <scope>NUCLEOTIDE SEQUENCE [LARGE SCALE GENOMIC DNA]</scope>
    <source>
        <tissue evidence="1">Muscle</tissue>
    </source>
</reference>
<evidence type="ECO:0000313" key="2">
    <source>
        <dbReference type="Proteomes" id="UP000314294"/>
    </source>
</evidence>
<gene>
    <name evidence="1" type="ORF">EYF80_048400</name>
</gene>
<evidence type="ECO:0000313" key="1">
    <source>
        <dbReference type="EMBL" id="TNN41438.1"/>
    </source>
</evidence>
<accession>A0A4Z2FJX0</accession>
<dbReference type="AlphaFoldDB" id="A0A4Z2FJX0"/>
<dbReference type="EMBL" id="SRLO01001108">
    <property type="protein sequence ID" value="TNN41438.1"/>
    <property type="molecule type" value="Genomic_DNA"/>
</dbReference>
<dbReference type="Proteomes" id="UP000314294">
    <property type="component" value="Unassembled WGS sequence"/>
</dbReference>
<name>A0A4Z2FJX0_9TELE</name>
<sequence length="113" mass="11872">MASEDGGGAGVSSSGGASHCVIPHPPLRDSFPGIVVVARDASVTASYALLTASFRFASRSVAVKKARHRVVRTPLAHSPVGVQYRVISRADVQGSLVHPLDVLWVVPIQDYAI</sequence>
<protein>
    <submittedName>
        <fullName evidence="1">Uncharacterized protein</fullName>
    </submittedName>
</protein>
<keyword evidence="2" id="KW-1185">Reference proteome</keyword>
<comment type="caution">
    <text evidence="1">The sequence shown here is derived from an EMBL/GenBank/DDBJ whole genome shotgun (WGS) entry which is preliminary data.</text>
</comment>
<proteinExistence type="predicted"/>